<accession>A0A6J4TC07</accession>
<feature type="compositionally biased region" description="Basic residues" evidence="1">
    <location>
        <begin position="1"/>
        <end position="10"/>
    </location>
</feature>
<feature type="non-terminal residue" evidence="2">
    <location>
        <position position="1"/>
    </location>
</feature>
<protein>
    <submittedName>
        <fullName evidence="2">Uncharacterized protein</fullName>
    </submittedName>
</protein>
<evidence type="ECO:0000256" key="1">
    <source>
        <dbReference type="SAM" id="MobiDB-lite"/>
    </source>
</evidence>
<name>A0A6J4TC07_9ACTN</name>
<proteinExistence type="predicted"/>
<evidence type="ECO:0000313" key="2">
    <source>
        <dbReference type="EMBL" id="CAA9519355.1"/>
    </source>
</evidence>
<gene>
    <name evidence="2" type="ORF">AVDCRST_MAG30-2947</name>
</gene>
<feature type="region of interest" description="Disordered" evidence="1">
    <location>
        <begin position="1"/>
        <end position="93"/>
    </location>
</feature>
<feature type="non-terminal residue" evidence="2">
    <location>
        <position position="93"/>
    </location>
</feature>
<organism evidence="2">
    <name type="scientific">uncultured Solirubrobacteraceae bacterium</name>
    <dbReference type="NCBI Taxonomy" id="1162706"/>
    <lineage>
        <taxon>Bacteria</taxon>
        <taxon>Bacillati</taxon>
        <taxon>Actinomycetota</taxon>
        <taxon>Thermoleophilia</taxon>
        <taxon>Solirubrobacterales</taxon>
        <taxon>Solirubrobacteraceae</taxon>
        <taxon>environmental samples</taxon>
    </lineage>
</organism>
<feature type="compositionally biased region" description="Basic and acidic residues" evidence="1">
    <location>
        <begin position="29"/>
        <end position="45"/>
    </location>
</feature>
<dbReference type="EMBL" id="CADCVS010000379">
    <property type="protein sequence ID" value="CAA9519355.1"/>
    <property type="molecule type" value="Genomic_DNA"/>
</dbReference>
<dbReference type="AlphaFoldDB" id="A0A6J4TC07"/>
<reference evidence="2" key="1">
    <citation type="submission" date="2020-02" db="EMBL/GenBank/DDBJ databases">
        <authorList>
            <person name="Meier V. D."/>
        </authorList>
    </citation>
    <scope>NUCLEOTIDE SEQUENCE</scope>
    <source>
        <strain evidence="2">AVDCRST_MAG30</strain>
    </source>
</reference>
<sequence>HRAGRGRGRRLALPVGDRARTRRRARRGLRPEPPARRGPLGDRGRQPRACRPRRAPAALRRDHRGRGARARPAAGHTPDRDLQGGRDPPAAAL</sequence>